<dbReference type="EMBL" id="KP745648">
    <property type="protein sequence ID" value="AKI10102.1"/>
    <property type="molecule type" value="Genomic_DNA"/>
</dbReference>
<gene>
    <name evidence="2" type="primary">UL27</name>
</gene>
<evidence type="ECO:0000313" key="2">
    <source>
        <dbReference type="EMBL" id="AHJ86126.1"/>
    </source>
</evidence>
<sequence>MNPVDQPPPPLPTQQPEEQAKEDHDDGDERLFRDPLTTYEYLDDCRDDEEFCHQFLRAYLTPIRNRQEAVRAGLLCRTPEDLAAAGGQKKKTPAPKHPKHAMVYIRRSCLVHSACATAHGKYDIRGLTLESDLAVWAALRGVPLPPDPQHFRWLNAGAFRRLVHEAQYLPEISRAAKRIALAVATGQYVVCTLLDYKTFGTRTHYLRQLCSMTEELYLRLDGTLCLFLEPEERELIGRCLPAALCRGLPVKYRTHRAAVFFHATFMARAEAALKDLYAAFCECGDGRDNGGNHDGNHGGNDHSSLSPSAAASHHSRLEHAELRLERNRHLGAFHLPAIRHLTAGDVARVQNSVSRDLGFADWSQTLVDDYFLLPAGWACANPRRGYAMYLASNAVLALRIIRLLRASIRHEYTACIRMLSGDVQRLIRLFKGEAALLRKGLAQNPVQRRELSRFRKHVHDLKRIRFTEDTFVETFCDFLELVQRIPDYRSVSLRIKRELLCLHVFKLRRGCRAPPTPETARVQRLLWHSLRHGDAPQDRTRLPQFSSALSDAELSNHANRCRRKAPLELGPAVVAAPGPSVRYRAHIQKFERLHVRRFRPHEVGGHAT</sequence>
<reference evidence="2 5" key="1">
    <citation type="submission" date="2014-01" db="EMBL/GenBank/DDBJ databases">
        <title>Diversity of human cytomegalovirus.</title>
        <authorList>
            <person name="Wilkie G.S."/>
            <person name="Zavattoni M."/>
            <person name="Davison A.J."/>
        </authorList>
    </citation>
    <scope>NUCLEOTIDE SEQUENCE [LARGE SCALE GENOMIC DNA]</scope>
    <source>
        <strain evidence="2">UKNEQAS1</strain>
    </source>
</reference>
<reference evidence="3 4" key="2">
    <citation type="journal article" date="2015" name="J. Virol.">
        <title>High-throughput analysis of human cytomegalovirus genome diversity highlights the widespread occurrence of gene-disrupting mutations and pervasive recombination.</title>
        <authorList>
            <person name="Sijmons S."/>
            <person name="Thys K."/>
            <person name="Mbong Ngwese M."/>
            <person name="Van Damme E."/>
            <person name="Dvorak J."/>
            <person name="Van Loock M."/>
            <person name="Li G."/>
            <person name="Tachezy R."/>
            <person name="Busson L."/>
            <person name="Aerssens J."/>
            <person name="Van Ranst M."/>
            <person name="Maes P."/>
        </authorList>
    </citation>
    <scope>NUCLEOTIDE SEQUENCE [LARGE SCALE GENOMIC DNA]</scope>
    <source>
        <strain evidence="3">BE/8/2011</strain>
    </source>
</reference>
<dbReference type="Pfam" id="PF05999">
    <property type="entry name" value="Herpes_U5"/>
    <property type="match status" value="1"/>
</dbReference>
<dbReference type="Proteomes" id="UP000165803">
    <property type="component" value="Segment"/>
</dbReference>
<evidence type="ECO:0000313" key="3">
    <source>
        <dbReference type="EMBL" id="AKI10102.1"/>
    </source>
</evidence>
<evidence type="ECO:0000313" key="5">
    <source>
        <dbReference type="Proteomes" id="UP000169234"/>
    </source>
</evidence>
<proteinExistence type="predicted"/>
<feature type="compositionally biased region" description="Pro residues" evidence="1">
    <location>
        <begin position="1"/>
        <end position="13"/>
    </location>
</feature>
<dbReference type="InterPro" id="IPR010302">
    <property type="entry name" value="UL27-like_protein_herpesevirus"/>
</dbReference>
<evidence type="ECO:0000256" key="1">
    <source>
        <dbReference type="SAM" id="MobiDB-lite"/>
    </source>
</evidence>
<dbReference type="EMBL" id="KJ361971">
    <property type="protein sequence ID" value="AHJ86126.1"/>
    <property type="molecule type" value="Genomic_DNA"/>
</dbReference>
<dbReference type="Proteomes" id="UP000169234">
    <property type="component" value="Genome"/>
</dbReference>
<feature type="region of interest" description="Disordered" evidence="1">
    <location>
        <begin position="1"/>
        <end position="33"/>
    </location>
</feature>
<protein>
    <submittedName>
        <fullName evidence="2">Protein UL27</fullName>
    </submittedName>
</protein>
<accession>A0A0A0PKG1</accession>
<organism evidence="2 5">
    <name type="scientific">Human cytomegalovirus</name>
    <name type="common">HHV-5</name>
    <name type="synonym">Human herpesvirus 5</name>
    <dbReference type="NCBI Taxonomy" id="10359"/>
    <lineage>
        <taxon>Viruses</taxon>
        <taxon>Duplodnaviria</taxon>
        <taxon>Heunggongvirae</taxon>
        <taxon>Peploviricota</taxon>
        <taxon>Herviviricetes</taxon>
        <taxon>Herpesvirales</taxon>
        <taxon>Orthoherpesviridae</taxon>
        <taxon>Betaherpesvirinae</taxon>
        <taxon>Cytomegalovirus</taxon>
        <taxon>Cytomegalovirus humanbeta5</taxon>
    </lineage>
</organism>
<organismHost>
    <name type="scientific">Homo sapiens</name>
    <name type="common">Human</name>
    <dbReference type="NCBI Taxonomy" id="9606"/>
</organismHost>
<feature type="compositionally biased region" description="Basic and acidic residues" evidence="1">
    <location>
        <begin position="18"/>
        <end position="33"/>
    </location>
</feature>
<evidence type="ECO:0000313" key="4">
    <source>
        <dbReference type="Proteomes" id="UP000165803"/>
    </source>
</evidence>
<name>A0A0A0PKG1_HCMV</name>